<dbReference type="InterPro" id="IPR015526">
    <property type="entry name" value="Frizzled/SFRP"/>
</dbReference>
<evidence type="ECO:0000256" key="5">
    <source>
        <dbReference type="ARBA" id="ARBA00022687"/>
    </source>
</evidence>
<feature type="domain" description="G-protein coupled receptors family 2 profile 2" evidence="19">
    <location>
        <begin position="241"/>
        <end position="534"/>
    </location>
</feature>
<dbReference type="GO" id="GO:0035567">
    <property type="term" value="P:non-canonical Wnt signaling pathway"/>
    <property type="evidence" value="ECO:0007669"/>
    <property type="project" value="TreeGrafter"/>
</dbReference>
<keyword evidence="7 17" id="KW-0732">Signal</keyword>
<evidence type="ECO:0000256" key="2">
    <source>
        <dbReference type="ARBA" id="ARBA00008077"/>
    </source>
</evidence>
<keyword evidence="9" id="KW-0297">G-protein coupled receptor</keyword>
<evidence type="ECO:0008006" key="22">
    <source>
        <dbReference type="Google" id="ProtNLM"/>
    </source>
</evidence>
<dbReference type="GO" id="GO:0017147">
    <property type="term" value="F:Wnt-protein binding"/>
    <property type="evidence" value="ECO:0007669"/>
    <property type="project" value="TreeGrafter"/>
</dbReference>
<evidence type="ECO:0000256" key="9">
    <source>
        <dbReference type="ARBA" id="ARBA00023040"/>
    </source>
</evidence>
<dbReference type="GO" id="GO:0004930">
    <property type="term" value="F:G protein-coupled receptor activity"/>
    <property type="evidence" value="ECO:0007669"/>
    <property type="project" value="UniProtKB-KW"/>
</dbReference>
<feature type="transmembrane region" description="Helical" evidence="16">
    <location>
        <begin position="416"/>
        <end position="437"/>
    </location>
</feature>
<evidence type="ECO:0000256" key="16">
    <source>
        <dbReference type="SAM" id="Phobius"/>
    </source>
</evidence>
<keyword evidence="10 16" id="KW-0472">Membrane</keyword>
<comment type="similarity">
    <text evidence="2">Belongs to the G-protein coupled receptor Fz/Smo family.</text>
</comment>
<comment type="subcellular location">
    <subcellularLocation>
        <location evidence="1">Cell membrane</location>
        <topology evidence="1">Multi-pass membrane protein</topology>
    </subcellularLocation>
</comment>
<evidence type="ECO:0000256" key="4">
    <source>
        <dbReference type="ARBA" id="ARBA00022475"/>
    </source>
</evidence>
<proteinExistence type="inferred from homology"/>
<keyword evidence="12" id="KW-0675">Receptor</keyword>
<dbReference type="GO" id="GO:0005886">
    <property type="term" value="C:plasma membrane"/>
    <property type="evidence" value="ECO:0007669"/>
    <property type="project" value="UniProtKB-SubCell"/>
</dbReference>
<feature type="transmembrane region" description="Helical" evidence="16">
    <location>
        <begin position="277"/>
        <end position="297"/>
    </location>
</feature>
<feature type="transmembrane region" description="Helical" evidence="16">
    <location>
        <begin position="628"/>
        <end position="647"/>
    </location>
</feature>
<dbReference type="FunFam" id="1.20.1070.10:FF:000053">
    <property type="entry name" value="Frizzled class receptor 8a"/>
    <property type="match status" value="1"/>
</dbReference>
<evidence type="ECO:0000259" key="19">
    <source>
        <dbReference type="PROSITE" id="PS50261"/>
    </source>
</evidence>
<dbReference type="GO" id="GO:0042813">
    <property type="term" value="F:Wnt receptor activity"/>
    <property type="evidence" value="ECO:0007669"/>
    <property type="project" value="TreeGrafter"/>
</dbReference>
<evidence type="ECO:0000256" key="15">
    <source>
        <dbReference type="SAM" id="MobiDB-lite"/>
    </source>
</evidence>
<evidence type="ECO:0000313" key="20">
    <source>
        <dbReference type="EMBL" id="KAA8587224.1"/>
    </source>
</evidence>
<feature type="transmembrane region" description="Helical" evidence="16">
    <location>
        <begin position="242"/>
        <end position="265"/>
    </location>
</feature>
<dbReference type="InterPro" id="IPR041776">
    <property type="entry name" value="FZ8_CRD"/>
</dbReference>
<feature type="domain" description="FZ" evidence="18">
    <location>
        <begin position="25"/>
        <end position="146"/>
    </location>
</feature>
<keyword evidence="6 16" id="KW-0812">Transmembrane</keyword>
<evidence type="ECO:0000256" key="1">
    <source>
        <dbReference type="ARBA" id="ARBA00004651"/>
    </source>
</evidence>
<feature type="disulfide bond" evidence="14">
    <location>
        <begin position="75"/>
        <end position="113"/>
    </location>
</feature>
<evidence type="ECO:0000256" key="6">
    <source>
        <dbReference type="ARBA" id="ARBA00022692"/>
    </source>
</evidence>
<feature type="disulfide bond" evidence="14">
    <location>
        <begin position="106"/>
        <end position="130"/>
    </location>
</feature>
<dbReference type="Proteomes" id="UP000327493">
    <property type="component" value="Chromosome 12"/>
</dbReference>
<evidence type="ECO:0000259" key="18">
    <source>
        <dbReference type="PROSITE" id="PS50038"/>
    </source>
</evidence>
<keyword evidence="11 14" id="KW-1015">Disulfide bond</keyword>
<evidence type="ECO:0000256" key="12">
    <source>
        <dbReference type="ARBA" id="ARBA00023170"/>
    </source>
</evidence>
<feature type="transmembrane region" description="Helical" evidence="16">
    <location>
        <begin position="364"/>
        <end position="386"/>
    </location>
</feature>
<feature type="non-terminal residue" evidence="20">
    <location>
        <position position="1317"/>
    </location>
</feature>
<feature type="disulfide bond" evidence="14">
    <location>
        <begin position="38"/>
        <end position="84"/>
    </location>
</feature>
<feature type="disulfide bond" evidence="14">
    <location>
        <begin position="30"/>
        <end position="91"/>
    </location>
</feature>
<feature type="transmembrane region" description="Helical" evidence="16">
    <location>
        <begin position="458"/>
        <end position="479"/>
    </location>
</feature>
<feature type="compositionally biased region" description="Polar residues" evidence="15">
    <location>
        <begin position="1082"/>
        <end position="1096"/>
    </location>
</feature>
<dbReference type="GO" id="GO:0060070">
    <property type="term" value="P:canonical Wnt signaling pathway"/>
    <property type="evidence" value="ECO:0007669"/>
    <property type="project" value="TreeGrafter"/>
</dbReference>
<feature type="chain" id="PRO_5023862187" description="Frizzled-8" evidence="17">
    <location>
        <begin position="25"/>
        <end position="1317"/>
    </location>
</feature>
<dbReference type="InterPro" id="IPR036790">
    <property type="entry name" value="Frizzled_dom_sf"/>
</dbReference>
<dbReference type="InterPro" id="IPR017981">
    <property type="entry name" value="GPCR_2-like_7TM"/>
</dbReference>
<dbReference type="SMART" id="SM01330">
    <property type="entry name" value="Frizzled"/>
    <property type="match status" value="1"/>
</dbReference>
<dbReference type="PROSITE" id="PS50038">
    <property type="entry name" value="FZ"/>
    <property type="match status" value="1"/>
</dbReference>
<feature type="region of interest" description="Disordered" evidence="15">
    <location>
        <begin position="158"/>
        <end position="186"/>
    </location>
</feature>
<comment type="caution">
    <text evidence="20">The sequence shown here is derived from an EMBL/GenBank/DDBJ whole genome shotgun (WGS) entry which is preliminary data.</text>
</comment>
<accession>A0A5J5D1K9</accession>
<feature type="transmembrane region" description="Helical" evidence="16">
    <location>
        <begin position="505"/>
        <end position="527"/>
    </location>
</feature>
<evidence type="ECO:0000256" key="8">
    <source>
        <dbReference type="ARBA" id="ARBA00022989"/>
    </source>
</evidence>
<dbReference type="PROSITE" id="PS50261">
    <property type="entry name" value="G_PROTEIN_RECEP_F2_4"/>
    <property type="match status" value="1"/>
</dbReference>
<protein>
    <recommendedName>
        <fullName evidence="22">Frizzled-8</fullName>
    </recommendedName>
</protein>
<dbReference type="Gene3D" id="1.20.1070.10">
    <property type="entry name" value="Rhodopsin 7-helix transmembrane proteins"/>
    <property type="match status" value="1"/>
</dbReference>
<evidence type="ECO:0000256" key="17">
    <source>
        <dbReference type="SAM" id="SignalP"/>
    </source>
</evidence>
<evidence type="ECO:0000256" key="13">
    <source>
        <dbReference type="ARBA" id="ARBA00023224"/>
    </source>
</evidence>
<evidence type="ECO:0000256" key="10">
    <source>
        <dbReference type="ARBA" id="ARBA00023136"/>
    </source>
</evidence>
<feature type="disulfide bond" evidence="14">
    <location>
        <begin position="102"/>
        <end position="143"/>
    </location>
</feature>
<dbReference type="FunFam" id="1.10.2000.10:FF:000004">
    <property type="entry name" value="Frizzled class receptor 8a"/>
    <property type="match status" value="1"/>
</dbReference>
<keyword evidence="21" id="KW-1185">Reference proteome</keyword>
<dbReference type="InterPro" id="IPR020067">
    <property type="entry name" value="Frizzled_dom"/>
</dbReference>
<sequence>MERSCIPGWCVLLAIVLYGTSCMAAKELQCQEISVPLCKGIGYNYTYMPNQFNHDTQDEAGLEVHQFWPLVEIKCSLDLRFFLCSMYTPICLEDYKKPLPPCRSVCERAKAGCAPLMRQYGFPWPDRMRCDLLPEQGNQDTLCMDYNRSQTTTASPVVAKPTNRPLKPYSPRKKSSYGRGVPGKPKPAASPCEPGCFCRAPMVPVTSDSHPLHNRVKTGQILNCAVPCHNPYFTQEERTFTAFWIGLWSVLCFISTFATVATFLIDMERFKYPERPIIFLSACYMFVSVGYIVRLIAGHEEVACSREHGVENIHYETTGPALCTIVFLLIYFFGMASSIWWVILSLTWFLAAGMKWGNEAIASYAQYFHLAAWLIPSMKSIAVLALSSVDGDSVSGICYVGNQNLDNLRGFVLAPLVIYLFIGTMFLLAGFVSLFRIRSVIKQGGTKTDKLERLMIRIGVFTVLYTVPATVIVACYFYEQHNRQTWEITHNCTCMTDANRQRPDYAVFMLRYFMCLLVGITSGAWIWSGKTLDSWRTFCTRCCWGSKASAGSMYSDVSTGLTWRSGTASSVSCPKQMPLSRFSLLLLNLLRLSPMRWGCVVNAAGEDAGTALSSVVAVMVNILLSSPLLISSINISLCILHLTIAFIELTRSTTLSRMDKEATASIKLSIKVFSVVEPSKIGRRQNVMHNVGCKQHMGKTEKNEVEKPEMEDGYRSKYIETHIGAAWLDGVADKSFLLVAEQGEAGQQEDEQTENQHQHAPRFSCDGKLNGTNPDPMRKGVQTFKKSPNPDPIQRHSLKLLSFSTLFHNFTADPDSLPLNTVTSNVFCPLRRPGPVERAILTRLPSKHCWDIEDVPAVFHDPKSRGTAKASGQVRNLFGVHLTSQNYSSHVLHGDILEDLAVVHVPDGLVVPDLGGQQDSTENNPLPVPRTDVNLCIGQEPLQLSGTEQRPDKPVDLPLLRVVVVIVRRHLGLLGEEMEEKRWRKGGKMLGWLTVLSSRKMVEQELNLRLRSQQHGAAIGLNTSCSLPSTFSRSLMCCRLHPVSSLPSSDSCGYDSSREWVFLRSLGLADTQQEIALPISALPSSVPQSPNSTEASRSPWITRAQSARGEQRPRSPSAAAVLGGKCHLHRQCERADPPTAIPGTVERILLLAHVELCVAAAPVGQQRAWGTGTVEPVDGSPSHCCRRLFPGGNFHSRHTGPKATEMFERQQHEILKSLPRCNGGVTAVCKRLSSARGHQRPPLLGFVAVNVLQCFELFNQGLVLVFQHSHAVFQTFDADFPLAGDVLSVLGLRALHGARGRSHHNAVSQARVGGTQL</sequence>
<gene>
    <name evidence="20" type="ORF">FQN60_016086</name>
</gene>
<organism evidence="20 21">
    <name type="scientific">Etheostoma spectabile</name>
    <name type="common">orangethroat darter</name>
    <dbReference type="NCBI Taxonomy" id="54343"/>
    <lineage>
        <taxon>Eukaryota</taxon>
        <taxon>Metazoa</taxon>
        <taxon>Chordata</taxon>
        <taxon>Craniata</taxon>
        <taxon>Vertebrata</taxon>
        <taxon>Euteleostomi</taxon>
        <taxon>Actinopterygii</taxon>
        <taxon>Neopterygii</taxon>
        <taxon>Teleostei</taxon>
        <taxon>Neoteleostei</taxon>
        <taxon>Acanthomorphata</taxon>
        <taxon>Eupercaria</taxon>
        <taxon>Perciformes</taxon>
        <taxon>Percoidei</taxon>
        <taxon>Percidae</taxon>
        <taxon>Etheostomatinae</taxon>
        <taxon>Etheostoma</taxon>
    </lineage>
</organism>
<dbReference type="Gene3D" id="1.10.2000.10">
    <property type="entry name" value="Frizzled cysteine-rich domain"/>
    <property type="match status" value="1"/>
</dbReference>
<dbReference type="Pfam" id="PF01534">
    <property type="entry name" value="Frizzled"/>
    <property type="match status" value="1"/>
</dbReference>
<keyword evidence="3" id="KW-0217">Developmental protein</keyword>
<dbReference type="PRINTS" id="PR00489">
    <property type="entry name" value="FRIZZLED"/>
</dbReference>
<dbReference type="SMART" id="SM00063">
    <property type="entry name" value="FRI"/>
    <property type="match status" value="1"/>
</dbReference>
<dbReference type="PANTHER" id="PTHR11309">
    <property type="entry name" value="FRIZZLED"/>
    <property type="match status" value="1"/>
</dbReference>
<keyword evidence="13" id="KW-0807">Transducer</keyword>
<dbReference type="CDD" id="cd15250">
    <property type="entry name" value="7tmF_FZD8"/>
    <property type="match status" value="1"/>
</dbReference>
<dbReference type="Pfam" id="PF01392">
    <property type="entry name" value="Fz"/>
    <property type="match status" value="1"/>
</dbReference>
<evidence type="ECO:0000256" key="14">
    <source>
        <dbReference type="PROSITE-ProRule" id="PRU00090"/>
    </source>
</evidence>
<evidence type="ECO:0000256" key="3">
    <source>
        <dbReference type="ARBA" id="ARBA00022473"/>
    </source>
</evidence>
<reference evidence="20 21" key="1">
    <citation type="submission" date="2019-08" db="EMBL/GenBank/DDBJ databases">
        <title>A chromosome-level genome assembly, high-density linkage maps, and genome scans reveal the genomic architecture of hybrid incompatibilities underlying speciation via character displacement in darters (Percidae: Etheostominae).</title>
        <authorList>
            <person name="Moran R.L."/>
            <person name="Catchen J.M."/>
            <person name="Fuller R.C."/>
        </authorList>
    </citation>
    <scope>NUCLEOTIDE SEQUENCE [LARGE SCALE GENOMIC DNA]</scope>
    <source>
        <strain evidence="20">EspeVRDwgs_2016</strain>
        <tissue evidence="20">Muscle</tissue>
    </source>
</reference>
<dbReference type="CDD" id="cd07461">
    <property type="entry name" value="CRD_FZ8"/>
    <property type="match status" value="1"/>
</dbReference>
<feature type="signal peptide" evidence="17">
    <location>
        <begin position="1"/>
        <end position="24"/>
    </location>
</feature>
<keyword evidence="5" id="KW-0879">Wnt signaling pathway</keyword>
<feature type="transmembrane region" description="Helical" evidence="16">
    <location>
        <begin position="325"/>
        <end position="352"/>
    </location>
</feature>
<feature type="region of interest" description="Disordered" evidence="15">
    <location>
        <begin position="1082"/>
        <end position="1120"/>
    </location>
</feature>
<evidence type="ECO:0000256" key="7">
    <source>
        <dbReference type="ARBA" id="ARBA00022729"/>
    </source>
</evidence>
<dbReference type="SUPFAM" id="SSF63501">
    <property type="entry name" value="Frizzled cysteine-rich domain"/>
    <property type="match status" value="1"/>
</dbReference>
<keyword evidence="8 16" id="KW-1133">Transmembrane helix</keyword>
<evidence type="ECO:0000256" key="11">
    <source>
        <dbReference type="ARBA" id="ARBA00023157"/>
    </source>
</evidence>
<dbReference type="InterPro" id="IPR000539">
    <property type="entry name" value="Frizzled/Smoothened_7TM"/>
</dbReference>
<feature type="region of interest" description="Disordered" evidence="15">
    <location>
        <begin position="743"/>
        <end position="775"/>
    </location>
</feature>
<dbReference type="PANTHER" id="PTHR11309:SF90">
    <property type="entry name" value="FRIZZLED-8"/>
    <property type="match status" value="1"/>
</dbReference>
<dbReference type="EMBL" id="VOFY01000012">
    <property type="protein sequence ID" value="KAA8587224.1"/>
    <property type="molecule type" value="Genomic_DNA"/>
</dbReference>
<evidence type="ECO:0000313" key="21">
    <source>
        <dbReference type="Proteomes" id="UP000327493"/>
    </source>
</evidence>
<name>A0A5J5D1K9_9PERO</name>
<keyword evidence="4" id="KW-1003">Cell membrane</keyword>